<evidence type="ECO:0000256" key="5">
    <source>
        <dbReference type="RuleBase" id="RU364055"/>
    </source>
</evidence>
<dbReference type="Gene3D" id="2.40.50.100">
    <property type="match status" value="1"/>
</dbReference>
<dbReference type="InterPro" id="IPR000089">
    <property type="entry name" value="Biotin_lipoyl"/>
</dbReference>
<gene>
    <name evidence="7" type="ORF">CANCADRAFT_111448</name>
</gene>
<organism evidence="7 8">
    <name type="scientific">Tortispora caseinolytica NRRL Y-17796</name>
    <dbReference type="NCBI Taxonomy" id="767744"/>
    <lineage>
        <taxon>Eukaryota</taxon>
        <taxon>Fungi</taxon>
        <taxon>Dikarya</taxon>
        <taxon>Ascomycota</taxon>
        <taxon>Saccharomycotina</taxon>
        <taxon>Trigonopsidomycetes</taxon>
        <taxon>Trigonopsidales</taxon>
        <taxon>Trigonopsidaceae</taxon>
        <taxon>Tortispora</taxon>
    </lineage>
</organism>
<dbReference type="PROSITE" id="PS00189">
    <property type="entry name" value="LIPOYL"/>
    <property type="match status" value="1"/>
</dbReference>
<keyword evidence="8" id="KW-1185">Reference proteome</keyword>
<evidence type="ECO:0000256" key="1">
    <source>
        <dbReference type="ARBA" id="ARBA00009249"/>
    </source>
</evidence>
<dbReference type="PANTHER" id="PTHR11715:SF3">
    <property type="entry name" value="GLYCINE CLEAVAGE SYSTEM H PROTEIN-RELATED"/>
    <property type="match status" value="1"/>
</dbReference>
<keyword evidence="5" id="KW-0496">Mitochondrion</keyword>
<comment type="subcellular location">
    <subcellularLocation>
        <location evidence="5">Mitochondrion</location>
    </subcellularLocation>
</comment>
<dbReference type="PANTHER" id="PTHR11715">
    <property type="entry name" value="GLYCINE CLEAVAGE SYSTEM H PROTEIN"/>
    <property type="match status" value="1"/>
</dbReference>
<dbReference type="GO" id="GO:0005739">
    <property type="term" value="C:mitochondrion"/>
    <property type="evidence" value="ECO:0007669"/>
    <property type="project" value="UniProtKB-SubCell"/>
</dbReference>
<evidence type="ECO:0000313" key="7">
    <source>
        <dbReference type="EMBL" id="ODV90824.1"/>
    </source>
</evidence>
<evidence type="ECO:0000256" key="4">
    <source>
        <dbReference type="PIRSR" id="PIRSR617453-50"/>
    </source>
</evidence>
<dbReference type="InterPro" id="IPR017453">
    <property type="entry name" value="GCV_H_sub"/>
</dbReference>
<dbReference type="GO" id="GO:0009249">
    <property type="term" value="P:protein lipoylation"/>
    <property type="evidence" value="ECO:0007669"/>
    <property type="project" value="EnsemblFungi"/>
</dbReference>
<dbReference type="CDD" id="cd06848">
    <property type="entry name" value="GCS_H"/>
    <property type="match status" value="1"/>
</dbReference>
<dbReference type="OrthoDB" id="10264154at2759"/>
<dbReference type="InterPro" id="IPR003016">
    <property type="entry name" value="2-oxoA_DH_lipoyl-BS"/>
</dbReference>
<name>A0A1E4TGC8_9ASCO</name>
<keyword evidence="2 4" id="KW-0450">Lipoyl</keyword>
<dbReference type="InterPro" id="IPR011053">
    <property type="entry name" value="Single_hybrid_motif"/>
</dbReference>
<evidence type="ECO:0000313" key="8">
    <source>
        <dbReference type="Proteomes" id="UP000095023"/>
    </source>
</evidence>
<evidence type="ECO:0000256" key="3">
    <source>
        <dbReference type="ARBA" id="ARBA00022946"/>
    </source>
</evidence>
<keyword evidence="3 5" id="KW-0809">Transit peptide</keyword>
<dbReference type="NCBIfam" id="NF002270">
    <property type="entry name" value="PRK01202.1"/>
    <property type="match status" value="1"/>
</dbReference>
<sequence length="171" mass="18657">MLRLSRFAAPTVNRLVSRSIAPAASRFYSISIPESSPVRKYGSGDIKLRFSKDHEWLALHEDNTAFVGISEYAADSLGDLVYVELPEVGTTVEAGDSIGAVESVKSASDIYSPVEGEIVEVNEQLNSTPGVINKDPMGEGWFVRIQLANPNEIDSLLDDTAYEEFLAENSD</sequence>
<evidence type="ECO:0000259" key="6">
    <source>
        <dbReference type="PROSITE" id="PS50968"/>
    </source>
</evidence>
<dbReference type="HAMAP" id="MF_00272">
    <property type="entry name" value="GcvH"/>
    <property type="match status" value="1"/>
</dbReference>
<dbReference type="GO" id="GO:0031405">
    <property type="term" value="F:lipoic acid binding"/>
    <property type="evidence" value="ECO:0007669"/>
    <property type="project" value="EnsemblFungi"/>
</dbReference>
<feature type="modified residue" description="N6-lipoyllysine" evidence="4">
    <location>
        <position position="105"/>
    </location>
</feature>
<dbReference type="InterPro" id="IPR033753">
    <property type="entry name" value="GCV_H/Fam206"/>
</dbReference>
<dbReference type="PROSITE" id="PS50968">
    <property type="entry name" value="BIOTINYL_LIPOYL"/>
    <property type="match status" value="1"/>
</dbReference>
<dbReference type="GO" id="GO:0006730">
    <property type="term" value="P:one-carbon metabolic process"/>
    <property type="evidence" value="ECO:0007669"/>
    <property type="project" value="EnsemblFungi"/>
</dbReference>
<accession>A0A1E4TGC8</accession>
<comment type="subunit">
    <text evidence="5">The glycine cleavage system is composed of four proteins: P, T, L and H.</text>
</comment>
<comment type="function">
    <text evidence="5">The H protein shuttles the methylamine group of glycine from the P protein to the T protein.</text>
</comment>
<feature type="domain" description="Lipoyl-binding" evidence="6">
    <location>
        <begin position="64"/>
        <end position="146"/>
    </location>
</feature>
<dbReference type="NCBIfam" id="TIGR00527">
    <property type="entry name" value="gcvH"/>
    <property type="match status" value="1"/>
</dbReference>
<dbReference type="GO" id="GO:0019464">
    <property type="term" value="P:glycine decarboxylation via glycine cleavage system"/>
    <property type="evidence" value="ECO:0007669"/>
    <property type="project" value="UniProtKB-UniRule"/>
</dbReference>
<dbReference type="AlphaFoldDB" id="A0A1E4TGC8"/>
<dbReference type="InterPro" id="IPR002930">
    <property type="entry name" value="GCV_H"/>
</dbReference>
<dbReference type="Pfam" id="PF01597">
    <property type="entry name" value="GCV_H"/>
    <property type="match status" value="1"/>
</dbReference>
<dbReference type="EMBL" id="KV453842">
    <property type="protein sequence ID" value="ODV90824.1"/>
    <property type="molecule type" value="Genomic_DNA"/>
</dbReference>
<comment type="cofactor">
    <cofactor evidence="5">
        <name>(R)-lipoate</name>
        <dbReference type="ChEBI" id="CHEBI:83088"/>
    </cofactor>
    <text evidence="5">Binds 1 lipoyl cofactor covalently.</text>
</comment>
<dbReference type="GO" id="GO:0005960">
    <property type="term" value="C:glycine cleavage complex"/>
    <property type="evidence" value="ECO:0007669"/>
    <property type="project" value="UniProtKB-UniRule"/>
</dbReference>
<protein>
    <recommendedName>
        <fullName evidence="5">Glycine cleavage system H protein</fullName>
    </recommendedName>
</protein>
<proteinExistence type="inferred from homology"/>
<reference evidence="8" key="1">
    <citation type="submission" date="2016-02" db="EMBL/GenBank/DDBJ databases">
        <title>Comparative genomics of biotechnologically important yeasts.</title>
        <authorList>
            <consortium name="DOE Joint Genome Institute"/>
            <person name="Riley R."/>
            <person name="Haridas S."/>
            <person name="Wolfe K.H."/>
            <person name="Lopes M.R."/>
            <person name="Hittinger C.T."/>
            <person name="Goker M."/>
            <person name="Salamov A."/>
            <person name="Wisecaver J."/>
            <person name="Long T.M."/>
            <person name="Aerts A.L."/>
            <person name="Barry K."/>
            <person name="Choi C."/>
            <person name="Clum A."/>
            <person name="Coughlan A.Y."/>
            <person name="Deshpande S."/>
            <person name="Douglass A.P."/>
            <person name="Hanson S.J."/>
            <person name="Klenk H.-P."/>
            <person name="Labutti K."/>
            <person name="Lapidus A."/>
            <person name="Lindquist E."/>
            <person name="Lipzen A."/>
            <person name="Meier-Kolthoff J.P."/>
            <person name="Ohm R.A."/>
            <person name="Otillar R.P."/>
            <person name="Pangilinan J."/>
            <person name="Peng Y."/>
            <person name="Rokas A."/>
            <person name="Rosa C.A."/>
            <person name="Scheuner C."/>
            <person name="Sibirny A.A."/>
            <person name="Slot J.C."/>
            <person name="Stielow J.B."/>
            <person name="Sun H."/>
            <person name="Kurtzman C.P."/>
            <person name="Blackwell M."/>
            <person name="Jeffries T.W."/>
            <person name="Grigoriev I.V."/>
        </authorList>
    </citation>
    <scope>NUCLEOTIDE SEQUENCE [LARGE SCALE GENOMIC DNA]</scope>
    <source>
        <strain evidence="8">NRRL Y-17796</strain>
    </source>
</reference>
<dbReference type="SUPFAM" id="SSF51230">
    <property type="entry name" value="Single hybrid motif"/>
    <property type="match status" value="1"/>
</dbReference>
<evidence type="ECO:0000256" key="2">
    <source>
        <dbReference type="ARBA" id="ARBA00022823"/>
    </source>
</evidence>
<dbReference type="Proteomes" id="UP000095023">
    <property type="component" value="Unassembled WGS sequence"/>
</dbReference>
<comment type="similarity">
    <text evidence="1 5">Belongs to the GcvH family.</text>
</comment>